<dbReference type="PANTHER" id="PTHR13034:SF2">
    <property type="entry name" value="DYNACTIN SUBUNIT 4"/>
    <property type="match status" value="1"/>
</dbReference>
<protein>
    <recommendedName>
        <fullName evidence="12">Dynactin subunit 4</fullName>
    </recommendedName>
</protein>
<evidence type="ECO:0000256" key="12">
    <source>
        <dbReference type="ARBA" id="ARBA00034864"/>
    </source>
</evidence>
<evidence type="ECO:0000256" key="5">
    <source>
        <dbReference type="ARBA" id="ARBA00022499"/>
    </source>
</evidence>
<reference evidence="15 16" key="1">
    <citation type="journal article" date="2015" name="BMC Genomics">
        <title>Insights from the genome of Ophiocordyceps polyrhachis-furcata to pathogenicity and host specificity in insect fungi.</title>
        <authorList>
            <person name="Wichadakul D."/>
            <person name="Kobmoo N."/>
            <person name="Ingsriswang S."/>
            <person name="Tangphatsornruang S."/>
            <person name="Chantasingh D."/>
            <person name="Luangsa-ard J.J."/>
            <person name="Eurwilaichitr L."/>
        </authorList>
    </citation>
    <scope>NUCLEOTIDE SEQUENCE [LARGE SCALE GENOMIC DNA]</scope>
    <source>
        <strain evidence="15 16">BCC 54312</strain>
    </source>
</reference>
<evidence type="ECO:0000256" key="6">
    <source>
        <dbReference type="ARBA" id="ARBA00022553"/>
    </source>
</evidence>
<keyword evidence="7" id="KW-0832">Ubl conjugation</keyword>
<comment type="subcellular location">
    <subcellularLocation>
        <location evidence="1">Cytoplasm</location>
        <location evidence="1">Cytoskeleton</location>
        <location evidence="1">Microtubule organizing center</location>
        <location evidence="1">Centrosome</location>
    </subcellularLocation>
    <subcellularLocation>
        <location evidence="2">Cytoplasm</location>
        <location evidence="2">Cytoskeleton</location>
        <location evidence="2">Stress fiber</location>
    </subcellularLocation>
    <subcellularLocation>
        <location evidence="3">Cytoplasm</location>
        <location evidence="3">Myofibril</location>
    </subcellularLocation>
</comment>
<proteinExistence type="inferred from homology"/>
<evidence type="ECO:0000256" key="13">
    <source>
        <dbReference type="ARBA" id="ARBA00093507"/>
    </source>
</evidence>
<keyword evidence="16" id="KW-1185">Reference proteome</keyword>
<dbReference type="Pfam" id="PF05502">
    <property type="entry name" value="Dynactin_p62"/>
    <property type="match status" value="1"/>
</dbReference>
<accession>A0A367LLH8</accession>
<evidence type="ECO:0000256" key="10">
    <source>
        <dbReference type="ARBA" id="ARBA00023212"/>
    </source>
</evidence>
<dbReference type="PANTHER" id="PTHR13034">
    <property type="entry name" value="DYNACTIN P62 SUBUNIT"/>
    <property type="match status" value="1"/>
</dbReference>
<sequence>MARSLPYTYIQCPCSDPSLIADEASSPQSDGERTFDPRAPRSSFSLYPLEYLLYCEDCQQIRCPRCVTEETVTYYCPSCLFEVPSSNLRSEGNRCTRSCYQCPVCIAPLQVSSIRPSPQQHDDGGDNHRGPFTLFCQYCSWSSRETGIEFDRAGGIHSQLAKMDNGGKARLTMRELRERRKDRPDEPPLPDALLGRHLQFDSLKAFYHDQLVDVGGASAGVGLPLRALASSPGSLTRIMSLYTGRAAHHHHASRPSPGAADVVREATTTEEGLRLAQLDDSSAIDKLAVGGWDATVSRQQRLFQPDAGVDVRFQDHLRPVPCLLRTKRSKRCPVCRHIISKPESKVTSTRFKIRLVAKSYMPSIAIRPLNPAAAPVPVGSRPAPAEEPALSPHRPHQFVLTFRNPLFDAVSVTLATPTFTPGRLANKVTILCPQFNVGANTDMWDDALRDDVSKDAAAGAAAGSGPVVIPSSARRGGVVGSAEDVVGPGQAEAGKVWDRGRNWVSIVLEVILASPRAAQAAGKEDAVRRSGDDDVKDEDDDDDDDDDVLEIPMFVRVEWEADAQHDMGASADRDKDAREKRELAYWCVLGVGRIADE</sequence>
<keyword evidence="5" id="KW-1017">Isopeptide bond</keyword>
<dbReference type="OrthoDB" id="283815at2759"/>
<keyword evidence="8" id="KW-0007">Acetylation</keyword>
<evidence type="ECO:0000256" key="2">
    <source>
        <dbReference type="ARBA" id="ARBA00004529"/>
    </source>
</evidence>
<evidence type="ECO:0000256" key="3">
    <source>
        <dbReference type="ARBA" id="ARBA00004657"/>
    </source>
</evidence>
<comment type="subunit">
    <text evidence="13">Subunit of dynactin, a multiprotein complex part of a tripartite complex with dynein and a adapter, such as BICDL1, BICD2 or HOOK3. The dynactin complex is built around ACTR1A/ACTB filament and consists of an actin-related filament composed of a shoulder domain, a pointed end and a barbed end. Its length is defined by its flexible shoulder domain. The soulder is composed of 2 DCTN1 subunits, 4 DCTN2 and 2 DCTN3. The 4 DCNT2 (via N-terminus) bind the ACTR1A filament and act as molecular rulers to determine the length. The pointed end is important for binding dynein-dynactin cargo adapters. Consists of 4 subunits: ACTR10, DCNT4, DCTN5 and DCTN6. The barbed end is composed of a CAPZA1:CAPZB heterodimers, which binds ACTR1A/ACTB filament and dynactin and stabilizes dynactin. Interacts with ATP7B, but not ATP7A, in a copper-dependent manner. Interacts with ANK2; this interaction is required for localization at costameres. Interacts with N4BP2L1.</text>
</comment>
<gene>
    <name evidence="15" type="ORF">L249_6556</name>
</gene>
<feature type="region of interest" description="Disordered" evidence="14">
    <location>
        <begin position="521"/>
        <end position="548"/>
    </location>
</feature>
<evidence type="ECO:0000256" key="7">
    <source>
        <dbReference type="ARBA" id="ARBA00022843"/>
    </source>
</evidence>
<evidence type="ECO:0000256" key="14">
    <source>
        <dbReference type="SAM" id="MobiDB-lite"/>
    </source>
</evidence>
<dbReference type="STRING" id="1330021.A0A367LLH8"/>
<dbReference type="InterPro" id="IPR008603">
    <property type="entry name" value="DCTN4"/>
</dbReference>
<evidence type="ECO:0000313" key="16">
    <source>
        <dbReference type="Proteomes" id="UP000253664"/>
    </source>
</evidence>
<dbReference type="GO" id="GO:0001725">
    <property type="term" value="C:stress fiber"/>
    <property type="evidence" value="ECO:0007669"/>
    <property type="project" value="UniProtKB-SubCell"/>
</dbReference>
<evidence type="ECO:0000256" key="11">
    <source>
        <dbReference type="ARBA" id="ARBA00034776"/>
    </source>
</evidence>
<organism evidence="15 16">
    <name type="scientific">Ophiocordyceps polyrhachis-furcata BCC 54312</name>
    <dbReference type="NCBI Taxonomy" id="1330021"/>
    <lineage>
        <taxon>Eukaryota</taxon>
        <taxon>Fungi</taxon>
        <taxon>Dikarya</taxon>
        <taxon>Ascomycota</taxon>
        <taxon>Pezizomycotina</taxon>
        <taxon>Sordariomycetes</taxon>
        <taxon>Hypocreomycetidae</taxon>
        <taxon>Hypocreales</taxon>
        <taxon>Ophiocordycipitaceae</taxon>
        <taxon>Ophiocordyceps</taxon>
    </lineage>
</organism>
<dbReference type="AlphaFoldDB" id="A0A367LLH8"/>
<evidence type="ECO:0000256" key="1">
    <source>
        <dbReference type="ARBA" id="ARBA00004300"/>
    </source>
</evidence>
<feature type="compositionally biased region" description="Basic and acidic residues" evidence="14">
    <location>
        <begin position="522"/>
        <end position="533"/>
    </location>
</feature>
<evidence type="ECO:0000256" key="8">
    <source>
        <dbReference type="ARBA" id="ARBA00022990"/>
    </source>
</evidence>
<feature type="compositionally biased region" description="Acidic residues" evidence="14">
    <location>
        <begin position="534"/>
        <end position="548"/>
    </location>
</feature>
<comment type="caution">
    <text evidence="15">The sequence shown here is derived from an EMBL/GenBank/DDBJ whole genome shotgun (WGS) entry which is preliminary data.</text>
</comment>
<evidence type="ECO:0000256" key="9">
    <source>
        <dbReference type="ARBA" id="ARBA00023054"/>
    </source>
</evidence>
<keyword evidence="10" id="KW-0206">Cytoskeleton</keyword>
<evidence type="ECO:0000313" key="15">
    <source>
        <dbReference type="EMBL" id="RCI15250.1"/>
    </source>
</evidence>
<dbReference type="Proteomes" id="UP000253664">
    <property type="component" value="Unassembled WGS sequence"/>
</dbReference>
<comment type="similarity">
    <text evidence="11">Belongs to the dynactin subunit 4 family.</text>
</comment>
<name>A0A367LLH8_9HYPO</name>
<keyword evidence="6" id="KW-0597">Phosphoprotein</keyword>
<keyword evidence="4" id="KW-0963">Cytoplasm</keyword>
<dbReference type="GO" id="GO:0005869">
    <property type="term" value="C:dynactin complex"/>
    <property type="evidence" value="ECO:0007669"/>
    <property type="project" value="InterPro"/>
</dbReference>
<dbReference type="EMBL" id="LKCN02000003">
    <property type="protein sequence ID" value="RCI15250.1"/>
    <property type="molecule type" value="Genomic_DNA"/>
</dbReference>
<evidence type="ECO:0000256" key="4">
    <source>
        <dbReference type="ARBA" id="ARBA00022490"/>
    </source>
</evidence>
<keyword evidence="9" id="KW-0175">Coiled coil</keyword>